<dbReference type="PANTHER" id="PTHR20883:SF14">
    <property type="entry name" value="PHYTANOYL-COA DIOXYGENASE"/>
    <property type="match status" value="1"/>
</dbReference>
<name>A0A2Z4AG27_9BACT</name>
<accession>A0A2Z4AG27</accession>
<proteinExistence type="predicted"/>
<gene>
    <name evidence="1" type="ORF">DF168_01759</name>
</gene>
<dbReference type="AlphaFoldDB" id="A0A2Z4AG27"/>
<sequence>MTRGLTREEIEIFHKEGCLVVEDLFSESDLLPVIDEISDEILVRARRLVEEGKLRSTYEQLGFERQLAAIDKEADTLLPKISSGALSGPEIFRLIIHPKLLDIAESLCGPELIASSVYRLRPKLPHDPRGEVPWHQDSGYFDPACDKGLILTVWLPLVDASADNGCLYVLPRLHKSEVFSHRPNKEGTYLEIKTKDFPRKHKAVAVPVRKGSVLLMTNRTPHASFENKGNTVRWSMDLRYQSANLPNNAAFSPREPGFAESGRESVPPACYPPSADFLARSQNRPSDVLSDAKIFNRKRAEYRENFERKAASSMRSNQQRKVAINSFSLERWS</sequence>
<reference evidence="1 2" key="1">
    <citation type="submission" date="2018-06" db="EMBL/GenBank/DDBJ databases">
        <title>Draft Genome Sequence of a Novel Marine Bacterium Related to the Verrucomicrobia.</title>
        <authorList>
            <person name="Vosseberg J."/>
            <person name="Martijn J."/>
            <person name="Ettema T.J.G."/>
        </authorList>
    </citation>
    <scope>NUCLEOTIDE SEQUENCE [LARGE SCALE GENOMIC DNA]</scope>
    <source>
        <strain evidence="1">TARA_B100001123</strain>
    </source>
</reference>
<dbReference type="EMBL" id="CP029803">
    <property type="protein sequence ID" value="AWT60545.1"/>
    <property type="molecule type" value="Genomic_DNA"/>
</dbReference>
<protein>
    <recommendedName>
        <fullName evidence="3">Ectoine dioxygenase</fullName>
    </recommendedName>
</protein>
<dbReference type="GO" id="GO:0016706">
    <property type="term" value="F:2-oxoglutarate-dependent dioxygenase activity"/>
    <property type="evidence" value="ECO:0007669"/>
    <property type="project" value="UniProtKB-ARBA"/>
</dbReference>
<organism evidence="1 2">
    <name type="scientific">Candidatus Moanibacter tarae</name>
    <dbReference type="NCBI Taxonomy" id="2200854"/>
    <lineage>
        <taxon>Bacteria</taxon>
        <taxon>Pseudomonadati</taxon>
        <taxon>Verrucomicrobiota</taxon>
        <taxon>Opitutia</taxon>
        <taxon>Puniceicoccales</taxon>
        <taxon>Puniceicoccales incertae sedis</taxon>
        <taxon>Candidatus Moanibacter</taxon>
    </lineage>
</organism>
<dbReference type="InterPro" id="IPR008775">
    <property type="entry name" value="Phytyl_CoA_dOase-like"/>
</dbReference>
<dbReference type="KEGG" id="mtar:DF168_01759"/>
<dbReference type="GO" id="GO:0005506">
    <property type="term" value="F:iron ion binding"/>
    <property type="evidence" value="ECO:0007669"/>
    <property type="project" value="UniProtKB-ARBA"/>
</dbReference>
<dbReference type="PANTHER" id="PTHR20883">
    <property type="entry name" value="PHYTANOYL-COA DIOXYGENASE DOMAIN CONTAINING 1"/>
    <property type="match status" value="1"/>
</dbReference>
<dbReference type="Proteomes" id="UP000247465">
    <property type="component" value="Chromosome"/>
</dbReference>
<dbReference type="Gene3D" id="2.60.120.620">
    <property type="entry name" value="q2cbj1_9rhob like domain"/>
    <property type="match status" value="1"/>
</dbReference>
<dbReference type="SUPFAM" id="SSF51197">
    <property type="entry name" value="Clavaminate synthase-like"/>
    <property type="match status" value="1"/>
</dbReference>
<dbReference type="Pfam" id="PF05721">
    <property type="entry name" value="PhyH"/>
    <property type="match status" value="1"/>
</dbReference>
<evidence type="ECO:0000313" key="2">
    <source>
        <dbReference type="Proteomes" id="UP000247465"/>
    </source>
</evidence>
<evidence type="ECO:0008006" key="3">
    <source>
        <dbReference type="Google" id="ProtNLM"/>
    </source>
</evidence>
<evidence type="ECO:0000313" key="1">
    <source>
        <dbReference type="EMBL" id="AWT60545.1"/>
    </source>
</evidence>